<dbReference type="Gene3D" id="3.40.50.1460">
    <property type="match status" value="1"/>
</dbReference>
<name>A0A0D2L6R9_HYPSF</name>
<dbReference type="PANTHER" id="PTHR48104">
    <property type="entry name" value="METACASPASE-4"/>
    <property type="match status" value="1"/>
</dbReference>
<feature type="region of interest" description="Disordered" evidence="4">
    <location>
        <begin position="267"/>
        <end position="289"/>
    </location>
</feature>
<gene>
    <name evidence="6" type="ORF">HYPSUDRAFT_66889</name>
</gene>
<evidence type="ECO:0000256" key="1">
    <source>
        <dbReference type="ARBA" id="ARBA00009005"/>
    </source>
</evidence>
<keyword evidence="7" id="KW-1185">Reference proteome</keyword>
<keyword evidence="3" id="KW-0645">Protease</keyword>
<keyword evidence="2" id="KW-0053">Apoptosis</keyword>
<dbReference type="PANTHER" id="PTHR48104:SF30">
    <property type="entry name" value="METACASPASE-1"/>
    <property type="match status" value="1"/>
</dbReference>
<dbReference type="GO" id="GO:0004197">
    <property type="term" value="F:cysteine-type endopeptidase activity"/>
    <property type="evidence" value="ECO:0007669"/>
    <property type="project" value="InterPro"/>
</dbReference>
<dbReference type="SUPFAM" id="SSF52129">
    <property type="entry name" value="Caspase-like"/>
    <property type="match status" value="1"/>
</dbReference>
<dbReference type="InterPro" id="IPR050452">
    <property type="entry name" value="Metacaspase"/>
</dbReference>
<dbReference type="OMA" id="DEHATRQ"/>
<keyword evidence="3" id="KW-0788">Thiol protease</keyword>
<dbReference type="EMBL" id="KN817548">
    <property type="protein sequence ID" value="KJA22672.1"/>
    <property type="molecule type" value="Genomic_DNA"/>
</dbReference>
<dbReference type="Proteomes" id="UP000054270">
    <property type="component" value="Unassembled WGS sequence"/>
</dbReference>
<evidence type="ECO:0000256" key="4">
    <source>
        <dbReference type="SAM" id="MobiDB-lite"/>
    </source>
</evidence>
<accession>A0A0D2L6R9</accession>
<keyword evidence="3" id="KW-0378">Hydrolase</keyword>
<evidence type="ECO:0000256" key="3">
    <source>
        <dbReference type="ARBA" id="ARBA00022807"/>
    </source>
</evidence>
<sequence length="773" mass="85622">MGLIRRSIRSLGFTAWTAVSERISSFLTRPSSQPYLPSAPERGTPSQSTVLYGEEKDSQVDIKHFATATAVESLTGQPSDLNRKNETKKNLFALLIGINIYNGGKKSPSGIEADGTVRQRTSDSPMISNLRGAVPDARKFETYLLETLKVNKDNISVLLDEHATRQNIIDAFKKLAENDKIKKDDSIFIFYAGHGAQALPPKRLTNLSGCPEQVELLIPYDYINSSTDYQRMGIPDYTLAALLDKISKEKGNNITLVFDCCHSASITRGRPTSTSSHDPDSQEIARAGPELTHRVPDDLDEEIWGGKRALLTVPTALKDTGSSSYVLFSACKSSETAKEVSRQGYFTKALLKLLNNLGPNEILCSQIIERLQKEIQGQSPQCEGLYSESRPFFQGYTSSYTKNFFGLTQAAHLTLNGGEFHGFCEGDQLLVYKSRSKDHQENPIATVVITKVLSDTSNLRLASGHTLSLKDHPNAAAVLSKAAKQHLKVYVDPKESALLRRIEALGLRVITDTRSDAHIAMSLHSAKKQLRVDIVDKDLLGLKGVKLGLKPRFVDDTDEDLAHVLKGISHYYRHLKRTSDSLKDSIDKISVSFFEVRDTGRGHPRVVKVSGAKNLCQNNVIDIDVTANPDAIYGFEVTNNTEKGEVLYPVLFYFDNTEFTISQSYPHIVAGERAELSWPAKGQSLTIGYGVGTGSNVHPFGFYVGDDYTMETGFFKLFLFEKPVNLQSIIQEESVFTRSRGMEQKALLAQPTSSHRWGSITLNVIQRKGWPSA</sequence>
<evidence type="ECO:0000259" key="5">
    <source>
        <dbReference type="Pfam" id="PF00656"/>
    </source>
</evidence>
<comment type="similarity">
    <text evidence="1">Belongs to the peptidase C14B family.</text>
</comment>
<protein>
    <recommendedName>
        <fullName evidence="5">Peptidase C14 caspase domain-containing protein</fullName>
    </recommendedName>
</protein>
<dbReference type="InterPro" id="IPR011600">
    <property type="entry name" value="Pept_C14_caspase"/>
</dbReference>
<feature type="compositionally biased region" description="Polar residues" evidence="4">
    <location>
        <begin position="267"/>
        <end position="276"/>
    </location>
</feature>
<organism evidence="6 7">
    <name type="scientific">Hypholoma sublateritium (strain FD-334 SS-4)</name>
    <dbReference type="NCBI Taxonomy" id="945553"/>
    <lineage>
        <taxon>Eukaryota</taxon>
        <taxon>Fungi</taxon>
        <taxon>Dikarya</taxon>
        <taxon>Basidiomycota</taxon>
        <taxon>Agaricomycotina</taxon>
        <taxon>Agaricomycetes</taxon>
        <taxon>Agaricomycetidae</taxon>
        <taxon>Agaricales</taxon>
        <taxon>Agaricineae</taxon>
        <taxon>Strophariaceae</taxon>
        <taxon>Hypholoma</taxon>
    </lineage>
</organism>
<feature type="region of interest" description="Disordered" evidence="4">
    <location>
        <begin position="29"/>
        <end position="48"/>
    </location>
</feature>
<dbReference type="GO" id="GO:0006915">
    <property type="term" value="P:apoptotic process"/>
    <property type="evidence" value="ECO:0007669"/>
    <property type="project" value="UniProtKB-KW"/>
</dbReference>
<evidence type="ECO:0000313" key="7">
    <source>
        <dbReference type="Proteomes" id="UP000054270"/>
    </source>
</evidence>
<evidence type="ECO:0000256" key="2">
    <source>
        <dbReference type="ARBA" id="ARBA00022703"/>
    </source>
</evidence>
<dbReference type="OrthoDB" id="3223806at2759"/>
<dbReference type="Pfam" id="PF00656">
    <property type="entry name" value="Peptidase_C14"/>
    <property type="match status" value="1"/>
</dbReference>
<feature type="domain" description="Peptidase C14 caspase" evidence="5">
    <location>
        <begin position="93"/>
        <end position="382"/>
    </location>
</feature>
<dbReference type="AlphaFoldDB" id="A0A0D2L6R9"/>
<proteinExistence type="inferred from homology"/>
<dbReference type="GO" id="GO:0005737">
    <property type="term" value="C:cytoplasm"/>
    <property type="evidence" value="ECO:0007669"/>
    <property type="project" value="TreeGrafter"/>
</dbReference>
<dbReference type="InterPro" id="IPR029030">
    <property type="entry name" value="Caspase-like_dom_sf"/>
</dbReference>
<reference evidence="7" key="1">
    <citation type="submission" date="2014-04" db="EMBL/GenBank/DDBJ databases">
        <title>Evolutionary Origins and Diversification of the Mycorrhizal Mutualists.</title>
        <authorList>
            <consortium name="DOE Joint Genome Institute"/>
            <consortium name="Mycorrhizal Genomics Consortium"/>
            <person name="Kohler A."/>
            <person name="Kuo A."/>
            <person name="Nagy L.G."/>
            <person name="Floudas D."/>
            <person name="Copeland A."/>
            <person name="Barry K.W."/>
            <person name="Cichocki N."/>
            <person name="Veneault-Fourrey C."/>
            <person name="LaButti K."/>
            <person name="Lindquist E.A."/>
            <person name="Lipzen A."/>
            <person name="Lundell T."/>
            <person name="Morin E."/>
            <person name="Murat C."/>
            <person name="Riley R."/>
            <person name="Ohm R."/>
            <person name="Sun H."/>
            <person name="Tunlid A."/>
            <person name="Henrissat B."/>
            <person name="Grigoriev I.V."/>
            <person name="Hibbett D.S."/>
            <person name="Martin F."/>
        </authorList>
    </citation>
    <scope>NUCLEOTIDE SEQUENCE [LARGE SCALE GENOMIC DNA]</scope>
    <source>
        <strain evidence="7">FD-334 SS-4</strain>
    </source>
</reference>
<evidence type="ECO:0000313" key="6">
    <source>
        <dbReference type="EMBL" id="KJA22672.1"/>
    </source>
</evidence>
<dbReference type="GO" id="GO:0006508">
    <property type="term" value="P:proteolysis"/>
    <property type="evidence" value="ECO:0007669"/>
    <property type="project" value="InterPro"/>
</dbReference>